<keyword evidence="1 3" id="KW-0732">Signal</keyword>
<dbReference type="Pfam" id="PF04885">
    <property type="entry name" value="Stig1"/>
    <property type="match status" value="2"/>
</dbReference>
<dbReference type="AlphaFoldDB" id="A0A2L0EQ64"/>
<name>A0A2L0EQ64_SORCE</name>
<accession>A0A2L0EQ64</accession>
<dbReference type="Proteomes" id="UP000238348">
    <property type="component" value="Chromosome"/>
</dbReference>
<feature type="region of interest" description="Disordered" evidence="2">
    <location>
        <begin position="377"/>
        <end position="402"/>
    </location>
</feature>
<evidence type="ECO:0000313" key="5">
    <source>
        <dbReference type="Proteomes" id="UP000238348"/>
    </source>
</evidence>
<dbReference type="NCBIfam" id="NF041328">
    <property type="entry name" value="C_rich_MXAN6577"/>
    <property type="match status" value="3"/>
</dbReference>
<dbReference type="OrthoDB" id="5511631at2"/>
<dbReference type="InterPro" id="IPR006969">
    <property type="entry name" value="Stig-like"/>
</dbReference>
<evidence type="ECO:0000313" key="4">
    <source>
        <dbReference type="EMBL" id="AUX41415.1"/>
    </source>
</evidence>
<gene>
    <name evidence="4" type="ORF">SOCE26_028270</name>
</gene>
<feature type="signal peptide" evidence="3">
    <location>
        <begin position="1"/>
        <end position="30"/>
    </location>
</feature>
<evidence type="ECO:0000256" key="1">
    <source>
        <dbReference type="ARBA" id="ARBA00022729"/>
    </source>
</evidence>
<dbReference type="Gene3D" id="2.60.120.380">
    <property type="match status" value="1"/>
</dbReference>
<evidence type="ECO:0008006" key="6">
    <source>
        <dbReference type="Google" id="ProtNLM"/>
    </source>
</evidence>
<dbReference type="EMBL" id="CP012673">
    <property type="protein sequence ID" value="AUX41415.1"/>
    <property type="molecule type" value="Genomic_DNA"/>
</dbReference>
<proteinExistence type="predicted"/>
<feature type="compositionally biased region" description="Polar residues" evidence="2">
    <location>
        <begin position="381"/>
        <end position="402"/>
    </location>
</feature>
<feature type="chain" id="PRO_5014830632" description="Secreted protein" evidence="3">
    <location>
        <begin position="31"/>
        <end position="593"/>
    </location>
</feature>
<organism evidence="4 5">
    <name type="scientific">Sorangium cellulosum</name>
    <name type="common">Polyangium cellulosum</name>
    <dbReference type="NCBI Taxonomy" id="56"/>
    <lineage>
        <taxon>Bacteria</taxon>
        <taxon>Pseudomonadati</taxon>
        <taxon>Myxococcota</taxon>
        <taxon>Polyangia</taxon>
        <taxon>Polyangiales</taxon>
        <taxon>Polyangiaceae</taxon>
        <taxon>Sorangium</taxon>
    </lineage>
</organism>
<dbReference type="PANTHER" id="PTHR33227:SF48">
    <property type="entry name" value="STIGMA-SPECIFIC STIG1-LIKE PROTEIN 4"/>
    <property type="match status" value="1"/>
</dbReference>
<dbReference type="PANTHER" id="PTHR33227">
    <property type="entry name" value="STIGMA-SPECIFIC STIG1-LIKE PROTEIN 3"/>
    <property type="match status" value="1"/>
</dbReference>
<dbReference type="RefSeq" id="WP_104979649.1">
    <property type="nucleotide sequence ID" value="NZ_CP012673.1"/>
</dbReference>
<evidence type="ECO:0000256" key="2">
    <source>
        <dbReference type="SAM" id="MobiDB-lite"/>
    </source>
</evidence>
<protein>
    <recommendedName>
        <fullName evidence="6">Secreted protein</fullName>
    </recommendedName>
</protein>
<evidence type="ECO:0000256" key="3">
    <source>
        <dbReference type="SAM" id="SignalP"/>
    </source>
</evidence>
<sequence length="593" mass="59055">MEKLSSRIRIAPSYTLLWLAAAALVAPACSDGGTTTPACEAPRTQCDGVCVDASTDPSHCGTCGTTCASGETCSAGVCAPGCDDGQTSCGGECVDLETEEANCGSCGAACEDGETCVAGECQAAGCPEGQAECDGGCVDTASDPANCGECGSACDEGQTCEAGACQNGECSEGLTNCDRACVDTAVDEQHCGGCGEPCAEGQTCEAGECEDGCGSGLTACGEACVDVQTSSAHCGGCDEACGAMQVCQAGACACTVSPGQDLGRTVPQFVNSSTIGAPSTYSPSCVATSANERIFSFTAATAGVYSFDTSRSGYNTVVALLDAAGCSELACNADPGAARVTQDLGAGQTVYIVVDGADGETGAFELEITRASAPSCPAGELTSTVPQTITGNTAGRPNSVRPTVTADCPLSSTASDAGYTFTAPVAGDYVFDTFGSSFNTVLHIHDATCGGPQLACNDDTTVEQSEVTVTLAAGQTVVAVVDGSDTRSGAFTLNVRRAVPPPTCDGSGACGDDRSGCLGCALVGNCEDELGACGDSEACVDFIDCYVVCGTDACRQDCATRNPAGAALYRELTTCMYCEECPIDCAGVGATCP</sequence>
<reference evidence="4 5" key="1">
    <citation type="submission" date="2015-09" db="EMBL/GenBank/DDBJ databases">
        <title>Sorangium comparison.</title>
        <authorList>
            <person name="Zaburannyi N."/>
            <person name="Bunk B."/>
            <person name="Overmann J."/>
            <person name="Mueller R."/>
        </authorList>
    </citation>
    <scope>NUCLEOTIDE SEQUENCE [LARGE SCALE GENOMIC DNA]</scope>
    <source>
        <strain evidence="4 5">So ce26</strain>
    </source>
</reference>